<evidence type="ECO:0000256" key="1">
    <source>
        <dbReference type="SAM" id="SignalP"/>
    </source>
</evidence>
<accession>A0AAW7Y595</accession>
<evidence type="ECO:0000313" key="3">
    <source>
        <dbReference type="EMBL" id="MDO6542088.1"/>
    </source>
</evidence>
<feature type="domain" description="PepSY" evidence="2">
    <location>
        <begin position="59"/>
        <end position="110"/>
    </location>
</feature>
<dbReference type="Pfam" id="PF03413">
    <property type="entry name" value="PepSY"/>
    <property type="match status" value="1"/>
</dbReference>
<comment type="caution">
    <text evidence="3">The sequence shown here is derived from an EMBL/GenBank/DDBJ whole genome shotgun (WGS) entry which is preliminary data.</text>
</comment>
<organism evidence="3 4">
    <name type="scientific">Photobacterium sanguinicancri</name>
    <dbReference type="NCBI Taxonomy" id="875932"/>
    <lineage>
        <taxon>Bacteria</taxon>
        <taxon>Pseudomonadati</taxon>
        <taxon>Pseudomonadota</taxon>
        <taxon>Gammaproteobacteria</taxon>
        <taxon>Vibrionales</taxon>
        <taxon>Vibrionaceae</taxon>
        <taxon>Photobacterium</taxon>
    </lineage>
</organism>
<reference evidence="3" key="1">
    <citation type="submission" date="2023-07" db="EMBL/GenBank/DDBJ databases">
        <title>Genome content predicts the carbon catabolic preferences of heterotrophic bacteria.</title>
        <authorList>
            <person name="Gralka M."/>
        </authorList>
    </citation>
    <scope>NUCLEOTIDE SEQUENCE</scope>
    <source>
        <strain evidence="3">G2M05</strain>
    </source>
</reference>
<sequence>MKVSKIIKSLTLSTMLCWVTLVSATAAAAPTPRLEIDEDHDDFMEAVEHGLIQSFSALQSTVARQLHGRIIKVELEEDDDIWIYELKLLDPNNNIVKVEYDARTLSIIKISGRQLENIIKGTE</sequence>
<feature type="chain" id="PRO_5043689885" evidence="1">
    <location>
        <begin position="29"/>
        <end position="123"/>
    </location>
</feature>
<dbReference type="EMBL" id="JAUOPU010000004">
    <property type="protein sequence ID" value="MDO6542088.1"/>
    <property type="molecule type" value="Genomic_DNA"/>
</dbReference>
<dbReference type="RefSeq" id="WP_261858528.1">
    <property type="nucleotide sequence ID" value="NZ_AP024851.1"/>
</dbReference>
<evidence type="ECO:0000313" key="4">
    <source>
        <dbReference type="Proteomes" id="UP001170624"/>
    </source>
</evidence>
<protein>
    <submittedName>
        <fullName evidence="3">PepSY domain-containing protein</fullName>
    </submittedName>
</protein>
<proteinExistence type="predicted"/>
<keyword evidence="1" id="KW-0732">Signal</keyword>
<feature type="signal peptide" evidence="1">
    <location>
        <begin position="1"/>
        <end position="28"/>
    </location>
</feature>
<dbReference type="AlphaFoldDB" id="A0AAW7Y595"/>
<evidence type="ECO:0000259" key="2">
    <source>
        <dbReference type="Pfam" id="PF03413"/>
    </source>
</evidence>
<gene>
    <name evidence="3" type="ORF">Q4568_06070</name>
</gene>
<dbReference type="InterPro" id="IPR025711">
    <property type="entry name" value="PepSY"/>
</dbReference>
<dbReference type="Gene3D" id="3.10.450.40">
    <property type="match status" value="1"/>
</dbReference>
<dbReference type="Proteomes" id="UP001170624">
    <property type="component" value="Unassembled WGS sequence"/>
</dbReference>
<name>A0AAW7Y595_9GAMM</name>